<dbReference type="Proteomes" id="UP000324233">
    <property type="component" value="Chromosome"/>
</dbReference>
<dbReference type="PANTHER" id="PTHR34818:SF1">
    <property type="entry name" value="PROTEIN BLI-3"/>
    <property type="match status" value="1"/>
</dbReference>
<dbReference type="Pfam" id="PF16242">
    <property type="entry name" value="Pyrid_ox_like"/>
    <property type="match status" value="1"/>
</dbReference>
<feature type="domain" description="General stress protein FMN-binding split barrel" evidence="1">
    <location>
        <begin position="7"/>
        <end position="151"/>
    </location>
</feature>
<dbReference type="EMBL" id="CP042997">
    <property type="protein sequence ID" value="QEH35800.1"/>
    <property type="molecule type" value="Genomic_DNA"/>
</dbReference>
<dbReference type="Gene3D" id="2.30.110.10">
    <property type="entry name" value="Electron Transport, Fmn-binding Protein, Chain A"/>
    <property type="match status" value="1"/>
</dbReference>
<protein>
    <submittedName>
        <fullName evidence="2">Pyridoxamine 5'-phosphate oxidase</fullName>
    </submittedName>
</protein>
<evidence type="ECO:0000313" key="3">
    <source>
        <dbReference type="Proteomes" id="UP000324233"/>
    </source>
</evidence>
<dbReference type="OrthoDB" id="9795235at2"/>
<dbReference type="RefSeq" id="WP_148595550.1">
    <property type="nucleotide sequence ID" value="NZ_CP042997.1"/>
</dbReference>
<evidence type="ECO:0000313" key="2">
    <source>
        <dbReference type="EMBL" id="QEH35800.1"/>
    </source>
</evidence>
<organism evidence="2 3">
    <name type="scientific">Aquisphaera giovannonii</name>
    <dbReference type="NCBI Taxonomy" id="406548"/>
    <lineage>
        <taxon>Bacteria</taxon>
        <taxon>Pseudomonadati</taxon>
        <taxon>Planctomycetota</taxon>
        <taxon>Planctomycetia</taxon>
        <taxon>Isosphaerales</taxon>
        <taxon>Isosphaeraceae</taxon>
        <taxon>Aquisphaera</taxon>
    </lineage>
</organism>
<dbReference type="PANTHER" id="PTHR34818">
    <property type="entry name" value="PROTEIN BLI-3"/>
    <property type="match status" value="1"/>
</dbReference>
<dbReference type="AlphaFoldDB" id="A0A5B9W789"/>
<evidence type="ECO:0000259" key="1">
    <source>
        <dbReference type="Pfam" id="PF16242"/>
    </source>
</evidence>
<reference evidence="2 3" key="1">
    <citation type="submission" date="2019-08" db="EMBL/GenBank/DDBJ databases">
        <title>Deep-cultivation of Planctomycetes and their phenomic and genomic characterization uncovers novel biology.</title>
        <authorList>
            <person name="Wiegand S."/>
            <person name="Jogler M."/>
            <person name="Boedeker C."/>
            <person name="Pinto D."/>
            <person name="Vollmers J."/>
            <person name="Rivas-Marin E."/>
            <person name="Kohn T."/>
            <person name="Peeters S.H."/>
            <person name="Heuer A."/>
            <person name="Rast P."/>
            <person name="Oberbeckmann S."/>
            <person name="Bunk B."/>
            <person name="Jeske O."/>
            <person name="Meyerdierks A."/>
            <person name="Storesund J.E."/>
            <person name="Kallscheuer N."/>
            <person name="Luecker S."/>
            <person name="Lage O.M."/>
            <person name="Pohl T."/>
            <person name="Merkel B.J."/>
            <person name="Hornburger P."/>
            <person name="Mueller R.-W."/>
            <person name="Bruemmer F."/>
            <person name="Labrenz M."/>
            <person name="Spormann A.M."/>
            <person name="Op den Camp H."/>
            <person name="Overmann J."/>
            <person name="Amann R."/>
            <person name="Jetten M.S.M."/>
            <person name="Mascher T."/>
            <person name="Medema M.H."/>
            <person name="Devos D.P."/>
            <person name="Kaster A.-K."/>
            <person name="Ovreas L."/>
            <person name="Rohde M."/>
            <person name="Galperin M.Y."/>
            <person name="Jogler C."/>
        </authorList>
    </citation>
    <scope>NUCLEOTIDE SEQUENCE [LARGE SCALE GENOMIC DNA]</scope>
    <source>
        <strain evidence="2 3">OJF2</strain>
    </source>
</reference>
<proteinExistence type="predicted"/>
<dbReference type="SUPFAM" id="SSF50475">
    <property type="entry name" value="FMN-binding split barrel"/>
    <property type="match status" value="1"/>
</dbReference>
<name>A0A5B9W789_9BACT</name>
<dbReference type="InterPro" id="IPR012349">
    <property type="entry name" value="Split_barrel_FMN-bd"/>
</dbReference>
<dbReference type="InterPro" id="IPR038725">
    <property type="entry name" value="YdaG_split_barrel_FMN-bd"/>
</dbReference>
<accession>A0A5B9W789</accession>
<gene>
    <name evidence="2" type="ORF">OJF2_43570</name>
</gene>
<dbReference type="InterPro" id="IPR052917">
    <property type="entry name" value="Stress-Dev_Protein"/>
</dbReference>
<sequence length="164" mass="18108">MPTSPDKKFHDLLQDFGNAMLVTRTAEGKLRGRPMALAEAEPDGTLWFATDRDSAKIDELEKDDQVVVTMQSGMKYLSLTGRAKVVDDRAKAAQLWKAEWKVWYPGGKDDPALVLLRIDGETGEYWDNSGTGGVKYLIEAGKALLTGSRPDVQDDAKVHAKVEL</sequence>
<dbReference type="KEGG" id="agv:OJF2_43570"/>
<keyword evidence="3" id="KW-1185">Reference proteome</keyword>